<proteinExistence type="predicted"/>
<feature type="compositionally biased region" description="Basic and acidic residues" evidence="2">
    <location>
        <begin position="616"/>
        <end position="634"/>
    </location>
</feature>
<feature type="domain" description="ITPR-interacting" evidence="3">
    <location>
        <begin position="246"/>
        <end position="406"/>
    </location>
</feature>
<reference evidence="4" key="1">
    <citation type="submission" date="2021-10" db="EMBL/GenBank/DDBJ databases">
        <title>Tropical sea cucumber genome reveals ecological adaptation and Cuvierian tubules defense mechanism.</title>
        <authorList>
            <person name="Chen T."/>
        </authorList>
    </citation>
    <scope>NUCLEOTIDE SEQUENCE</scope>
    <source>
        <strain evidence="4">Nanhai2018</strain>
        <tissue evidence="4">Muscle</tissue>
    </source>
</reference>
<feature type="coiled-coil region" evidence="1">
    <location>
        <begin position="899"/>
        <end position="933"/>
    </location>
</feature>
<feature type="region of interest" description="Disordered" evidence="2">
    <location>
        <begin position="80"/>
        <end position="124"/>
    </location>
</feature>
<feature type="compositionally biased region" description="Basic and acidic residues" evidence="2">
    <location>
        <begin position="581"/>
        <end position="590"/>
    </location>
</feature>
<dbReference type="SMART" id="SM01257">
    <property type="entry name" value="KRAP_IP3R_bind"/>
    <property type="match status" value="1"/>
</dbReference>
<feature type="region of interest" description="Disordered" evidence="2">
    <location>
        <begin position="486"/>
        <end position="512"/>
    </location>
</feature>
<name>A0A9Q0YBB9_HOLLE</name>
<evidence type="ECO:0000259" key="3">
    <source>
        <dbReference type="SMART" id="SM01257"/>
    </source>
</evidence>
<dbReference type="InterPro" id="IPR043444">
    <property type="entry name" value="TESPA1-like"/>
</dbReference>
<organism evidence="4 5">
    <name type="scientific">Holothuria leucospilota</name>
    <name type="common">Black long sea cucumber</name>
    <name type="synonym">Mertensiothuria leucospilota</name>
    <dbReference type="NCBI Taxonomy" id="206669"/>
    <lineage>
        <taxon>Eukaryota</taxon>
        <taxon>Metazoa</taxon>
        <taxon>Echinodermata</taxon>
        <taxon>Eleutherozoa</taxon>
        <taxon>Echinozoa</taxon>
        <taxon>Holothuroidea</taxon>
        <taxon>Aspidochirotacea</taxon>
        <taxon>Aspidochirotida</taxon>
        <taxon>Holothuriidae</taxon>
        <taxon>Holothuria</taxon>
    </lineage>
</organism>
<dbReference type="InterPro" id="IPR029325">
    <property type="entry name" value="ITPR-bd"/>
</dbReference>
<evidence type="ECO:0000313" key="5">
    <source>
        <dbReference type="Proteomes" id="UP001152320"/>
    </source>
</evidence>
<dbReference type="Proteomes" id="UP001152320">
    <property type="component" value="Chromosome 23"/>
</dbReference>
<sequence>MSQSNGARGSPTKGSYHNSPSKSSSRTESCVTYDSDWTSELSDSLGHSRDHEVFSSNFQRSVANLPGPKEPSVKAAEYVQGLPPQEDRLQSQESIGQRRRRVWSESCGSKRRNQSRNWSSDGTGFSSVESVSSTFSSLQDSGSSSNWVDAWDNNVFDTTVVPEADQTIVEISDGNDLEEDFIANNPLSKQSTISEDSIQEGLTTTLTEENLKESLTDKRHLARTLSNSDILDLASSMTTAVSRKRELFLKSESWNESCDSELSVKSVTSVDELLDVWNDPEEFLLNLGFGLSTADPLERIPQRFLSEESSAAGISVEKFQQDVRERERGYDFCLTGGLRGLERFLTMQLKNSGLQFSPFASPTHSPLSERLPSFAEPGRPNGLGIGHNGDHMVVHPLPINPSYEQSRSEILYSRTRFPSRKSSQDSYLSTDDSLSGSEAAFDSDLSSSGDWSDQREEARRAKVKGKRLQLTTSNLDTVEEELESQLRAKSPCPHPRSPNPIHLETASEKVDTAVSPSIRDEIFEEKAVESASSLKSSIPHRLEVIKAINVESLKTAQDSFEFEEISVSDVQADDSISGARNGHDRKESLTRNESQQSDSSGFADELTDSVSPASPQHERAGEELGEDLPRKSEEAESLEPNNNLEARDLSDKLSDIPHAHRTSKNESNPDRVDEDSEQEDNSRPYTRPRSGTFPSVSAIPSGPEGPKSVVEVLEALEKNYRKAEMEVQRRKSGEGVEKRRRLFSKMDTVDLDNYSFTGGKHCSEIETGEVEGVFGDESALESAIEEGNSKTPEETNGAVSLKEEVLEKLESEVLCDTLDEDKNTASSQRARADQLVDKSLGLDSASAGLEDKSQAIETQRELQDLKLMQRALFKYKQDLWELEEWSTQMYNEEGDSVTTQQVRKELESLGNLRKNVKREVEKMESVIESQMKEVISQRGSMDNLSERFAHWSLNHIDVLNKMVTLMKEQDSLRQHLLEMKSKEKEITGQEPSAPSLSKNVYKTLNKSELVTELVNTQLELARLRVMARTEMTAAIAEMKKCILSDIRREVDRELRLMQWQIKDRDEQIEQLKHLLQQSGQEFPSSNKGVKSVCIEEMSSGTEDVMIAKDVGESEVDSSLKKTDAAEETCLKTESQKPAEIITEVKAEM</sequence>
<feature type="region of interest" description="Disordered" evidence="2">
    <location>
        <begin position="415"/>
        <end position="457"/>
    </location>
</feature>
<feature type="compositionally biased region" description="Polar residues" evidence="2">
    <location>
        <begin position="420"/>
        <end position="436"/>
    </location>
</feature>
<keyword evidence="1" id="KW-0175">Coiled coil</keyword>
<feature type="region of interest" description="Disordered" evidence="2">
    <location>
        <begin position="573"/>
        <end position="706"/>
    </location>
</feature>
<accession>A0A9Q0YBB9</accession>
<protein>
    <submittedName>
        <fullName evidence="4">Sperm-specific antigen 2</fullName>
    </submittedName>
</protein>
<dbReference type="PANTHER" id="PTHR17469:SF15">
    <property type="entry name" value="ITPR-INTERACTING DOMAIN-CONTAINING PROTEIN"/>
    <property type="match status" value="1"/>
</dbReference>
<feature type="region of interest" description="Disordered" evidence="2">
    <location>
        <begin position="1"/>
        <end position="33"/>
    </location>
</feature>
<keyword evidence="5" id="KW-1185">Reference proteome</keyword>
<evidence type="ECO:0000313" key="4">
    <source>
        <dbReference type="EMBL" id="KAJ8019598.1"/>
    </source>
</evidence>
<evidence type="ECO:0000256" key="2">
    <source>
        <dbReference type="SAM" id="MobiDB-lite"/>
    </source>
</evidence>
<dbReference type="AlphaFoldDB" id="A0A9Q0YBB9"/>
<gene>
    <name evidence="4" type="ORF">HOLleu_41248</name>
</gene>
<feature type="compositionally biased region" description="Basic and acidic residues" evidence="2">
    <location>
        <begin position="645"/>
        <end position="671"/>
    </location>
</feature>
<dbReference type="Pfam" id="PF14722">
    <property type="entry name" value="KRAP_IP3R_bind"/>
    <property type="match status" value="1"/>
</dbReference>
<comment type="caution">
    <text evidence="4">The sequence shown here is derived from an EMBL/GenBank/DDBJ whole genome shotgun (WGS) entry which is preliminary data.</text>
</comment>
<evidence type="ECO:0000256" key="1">
    <source>
        <dbReference type="SAM" id="Coils"/>
    </source>
</evidence>
<feature type="compositionally biased region" description="Low complexity" evidence="2">
    <location>
        <begin position="442"/>
        <end position="451"/>
    </location>
</feature>
<dbReference type="OrthoDB" id="6088188at2759"/>
<dbReference type="EMBL" id="JAIZAY010000023">
    <property type="protein sequence ID" value="KAJ8019598.1"/>
    <property type="molecule type" value="Genomic_DNA"/>
</dbReference>
<feature type="region of interest" description="Disordered" evidence="2">
    <location>
        <begin position="361"/>
        <end position="385"/>
    </location>
</feature>
<feature type="compositionally biased region" description="Polar residues" evidence="2">
    <location>
        <begin position="591"/>
        <end position="600"/>
    </location>
</feature>
<dbReference type="GO" id="GO:0005102">
    <property type="term" value="F:signaling receptor binding"/>
    <property type="evidence" value="ECO:0007669"/>
    <property type="project" value="InterPro"/>
</dbReference>
<dbReference type="PANTHER" id="PTHR17469">
    <property type="entry name" value="SPERM SPECIFIC ANTIGEN 2-RELATED"/>
    <property type="match status" value="1"/>
</dbReference>